<feature type="compositionally biased region" description="Basic and acidic residues" evidence="7">
    <location>
        <begin position="502"/>
        <end position="511"/>
    </location>
</feature>
<protein>
    <submittedName>
        <fullName evidence="9">APC membrane recruitment protein 1</fullName>
    </submittedName>
</protein>
<keyword evidence="3" id="KW-1003">Cell membrane</keyword>
<dbReference type="PANTHER" id="PTHR22237">
    <property type="entry name" value="APC MEMBRANE RECRUITMENT PROTEIN 2-RELATED"/>
    <property type="match status" value="1"/>
</dbReference>
<proteinExistence type="inferred from homology"/>
<evidence type="ECO:0000256" key="1">
    <source>
        <dbReference type="ARBA" id="ARBA00004202"/>
    </source>
</evidence>
<feature type="region of interest" description="Disordered" evidence="7">
    <location>
        <begin position="730"/>
        <end position="756"/>
    </location>
</feature>
<feature type="region of interest" description="Disordered" evidence="7">
    <location>
        <begin position="1"/>
        <end position="53"/>
    </location>
</feature>
<feature type="compositionally biased region" description="Polar residues" evidence="7">
    <location>
        <begin position="473"/>
        <end position="482"/>
    </location>
</feature>
<feature type="region of interest" description="Disordered" evidence="7">
    <location>
        <begin position="170"/>
        <end position="253"/>
    </location>
</feature>
<feature type="compositionally biased region" description="Basic and acidic residues" evidence="7">
    <location>
        <begin position="208"/>
        <end position="217"/>
    </location>
</feature>
<accession>A0AA97KBX0</accession>
<sequence>MHARMAAAGASCIEEEAGARSPPAPCRRLEAQRQQLQEENGTADRLSEQSDASFIAAEQNRQQAAAGKLKKTAFKLFGGKRSICTLPSFFGGKNKGHGKGTSKKGLCKSKTHDGISDVGCEDAGGGRLRSPSDGGTDSPSPQLPSSQSALLARGAGPPVDFVGQSASLCGSSEGFEKKPSGDKSLFLPRPKKGLKGLFNSIRRHRKNKANEPEKTELQEWTSRGAVAEEQGKINKQAGIGSQETSEKMNQKSMVLPPERGENLLNQAAPGIKASLGESREGNQLVVDENSSDGGAATGIASSGDSPDVTLDVGDTLCVNATCDVLPDTLQPEYLDSDPPSVPSGDQLSLMFGDVTSLKSFDSFTGCGDIIAEPDIDSITESATSAGRSRDATKRSSCLVTYQGGGEEMAVPDAIEEYLQQMWEGAAKVDAATYETRLPELMTNSDLQGVNAGKQEPHHYGDSPRNNMDPLTPHSDQQESAPNSDEGYYDSNTPGPEDEAGDEEIKKDRLPRDSYSGDALYEFYEPDDVLMSPSHGNEPWFDRKAPPSETFGQFLDFTLSAEKDLVQMMGQKSEVMETEEERLTSIQKQLLYWEMQREPVLKHLDMLSKDQHPREKECNECKTRTANLTGKCPSCLGCEQGGPHALSRSLNTGISAENQDWRDLQEMLCPPKYTNGSCGPKAHGSCFIQFMENGIMLDSNLEHPALESYALSGLALEKSVTYPFYRTHGRHSCPPSEHHSGTEPGFQESHPESKCGPEQAVNFSQALVEFTSSGTLFSSLSESLGSSDSGSAFTQNLPALPTMVTFDIVDVEQEGEGEWEQHLEMNTDEDIAASFEAFDSSYVPKDSFAECDERMFPGSLQSSFQSNWGVASLPRCLRLQELSPPMPEPLSICRRSRSLDTESLEFELGSLQPSKNGLKPCELWSKWSSCKKKPAEPGVSAGQGSSPGSAEERESSGTLPWPGLQNVSYRVDTFPSQEAKRWDYDLNAPAFQSTWGTLDQPDAELPFMCMGQNSAQETARRPPHDGTNTPVFQMPRLMARPSSLPLQTPVESQEVPAASHRHCGDTMAKKLAWVLPLGDKGADLPPSFAFASSPDKPAMCKPADMMEGVPQFHCSNAEAFKGGAEHHGSSEANPLNRRAACWKAPLASCQNVARNVTVAK</sequence>
<reference evidence="9" key="1">
    <citation type="submission" date="2025-08" db="UniProtKB">
        <authorList>
            <consortium name="RefSeq"/>
        </authorList>
    </citation>
    <scope>IDENTIFICATION</scope>
    <source>
        <tissue evidence="9">Blood</tissue>
    </source>
</reference>
<evidence type="ECO:0000256" key="5">
    <source>
        <dbReference type="ARBA" id="ARBA00023121"/>
    </source>
</evidence>
<dbReference type="PANTHER" id="PTHR22237:SF0">
    <property type="entry name" value="APC MEMBRANE RECRUITMENT PROTEIN 1"/>
    <property type="match status" value="1"/>
</dbReference>
<comment type="subcellular location">
    <subcellularLocation>
        <location evidence="1">Cell membrane</location>
        <topology evidence="1">Peripheral membrane protein</topology>
    </subcellularLocation>
</comment>
<dbReference type="RefSeq" id="XP_054852644.1">
    <property type="nucleotide sequence ID" value="XM_054996669.1"/>
</dbReference>
<evidence type="ECO:0000256" key="6">
    <source>
        <dbReference type="ARBA" id="ARBA00023136"/>
    </source>
</evidence>
<evidence type="ECO:0000256" key="7">
    <source>
        <dbReference type="SAM" id="MobiDB-lite"/>
    </source>
</evidence>
<dbReference type="GO" id="GO:0005546">
    <property type="term" value="F:phosphatidylinositol-4,5-bisphosphate binding"/>
    <property type="evidence" value="ECO:0007669"/>
    <property type="project" value="TreeGrafter"/>
</dbReference>
<dbReference type="GO" id="GO:0016055">
    <property type="term" value="P:Wnt signaling pathway"/>
    <property type="evidence" value="ECO:0007669"/>
    <property type="project" value="UniProtKB-KW"/>
</dbReference>
<keyword evidence="6" id="KW-0472">Membrane</keyword>
<dbReference type="CTD" id="139285"/>
<evidence type="ECO:0000256" key="2">
    <source>
        <dbReference type="ARBA" id="ARBA00007750"/>
    </source>
</evidence>
<dbReference type="GO" id="GO:0005886">
    <property type="term" value="C:plasma membrane"/>
    <property type="evidence" value="ECO:0007669"/>
    <property type="project" value="UniProtKB-SubCell"/>
</dbReference>
<feature type="region of interest" description="Disordered" evidence="7">
    <location>
        <begin position="443"/>
        <end position="512"/>
    </location>
</feature>
<feature type="region of interest" description="Disordered" evidence="7">
    <location>
        <begin position="275"/>
        <end position="306"/>
    </location>
</feature>
<dbReference type="KEGG" id="emc:129341461"/>
<evidence type="ECO:0000313" key="9">
    <source>
        <dbReference type="RefSeq" id="XP_054852644.1"/>
    </source>
</evidence>
<name>A0AA97KBX0_EUBMA</name>
<feature type="region of interest" description="Disordered" evidence="7">
    <location>
        <begin position="932"/>
        <end position="963"/>
    </location>
</feature>
<keyword evidence="5" id="KW-0446">Lipid-binding</keyword>
<comment type="similarity">
    <text evidence="2">Belongs to the Amer family.</text>
</comment>
<keyword evidence="8" id="KW-1185">Reference proteome</keyword>
<evidence type="ECO:0000256" key="4">
    <source>
        <dbReference type="ARBA" id="ARBA00022687"/>
    </source>
</evidence>
<gene>
    <name evidence="9" type="primary">AMER1</name>
</gene>
<dbReference type="Proteomes" id="UP001190640">
    <property type="component" value="Chromosome 13"/>
</dbReference>
<dbReference type="GO" id="GO:0060828">
    <property type="term" value="P:regulation of canonical Wnt signaling pathway"/>
    <property type="evidence" value="ECO:0007669"/>
    <property type="project" value="TreeGrafter"/>
</dbReference>
<feature type="compositionally biased region" description="Low complexity" evidence="7">
    <location>
        <begin position="131"/>
        <end position="152"/>
    </location>
</feature>
<evidence type="ECO:0000256" key="3">
    <source>
        <dbReference type="ARBA" id="ARBA00022475"/>
    </source>
</evidence>
<dbReference type="AlphaFoldDB" id="A0AA97KBX0"/>
<organism evidence="8 9">
    <name type="scientific">Eublepharis macularius</name>
    <name type="common">Leopard gecko</name>
    <name type="synonym">Cyrtodactylus macularius</name>
    <dbReference type="NCBI Taxonomy" id="481883"/>
    <lineage>
        <taxon>Eukaryota</taxon>
        <taxon>Metazoa</taxon>
        <taxon>Chordata</taxon>
        <taxon>Craniata</taxon>
        <taxon>Vertebrata</taxon>
        <taxon>Euteleostomi</taxon>
        <taxon>Lepidosauria</taxon>
        <taxon>Squamata</taxon>
        <taxon>Bifurcata</taxon>
        <taxon>Gekkota</taxon>
        <taxon>Eublepharidae</taxon>
        <taxon>Eublepharinae</taxon>
        <taxon>Eublepharis</taxon>
    </lineage>
</organism>
<dbReference type="InterPro" id="IPR019003">
    <property type="entry name" value="AMER"/>
</dbReference>
<dbReference type="GeneID" id="129341461"/>
<feature type="region of interest" description="Disordered" evidence="7">
    <location>
        <begin position="118"/>
        <end position="158"/>
    </location>
</feature>
<dbReference type="Pfam" id="PF09422">
    <property type="entry name" value="AMER"/>
    <property type="match status" value="1"/>
</dbReference>
<keyword evidence="4" id="KW-0879">Wnt signaling pathway</keyword>
<dbReference type="GO" id="GO:0008013">
    <property type="term" value="F:beta-catenin binding"/>
    <property type="evidence" value="ECO:0007669"/>
    <property type="project" value="TreeGrafter"/>
</dbReference>
<evidence type="ECO:0000313" key="8">
    <source>
        <dbReference type="Proteomes" id="UP001190640"/>
    </source>
</evidence>